<dbReference type="AlphaFoldDB" id="A0A179BNP8"/>
<name>A0A179BNP8_ACIFR</name>
<protein>
    <submittedName>
        <fullName evidence="1">Uncharacterized protein</fullName>
    </submittedName>
</protein>
<comment type="caution">
    <text evidence="1">The sequence shown here is derived from an EMBL/GenBank/DDBJ whole genome shotgun (WGS) entry which is preliminary data.</text>
</comment>
<evidence type="ECO:0000313" key="1">
    <source>
        <dbReference type="EMBL" id="OAP93376.1"/>
    </source>
</evidence>
<dbReference type="Proteomes" id="UP000078302">
    <property type="component" value="Unassembled WGS sequence"/>
</dbReference>
<accession>A0A179BNP8</accession>
<sequence>MASLIPQTQLQMFWAAHRRVADANIAFMEMVTCKENPLTRRDLEGLIRRNPKRYSRFAHWLDKLPD</sequence>
<reference evidence="1 2" key="1">
    <citation type="submission" date="2016-04" db="EMBL/GenBank/DDBJ databases">
        <title>Acidithiobacillus ferrooxidans genome sequencing and assembly.</title>
        <authorList>
            <person name="Zhou Z."/>
        </authorList>
    </citation>
    <scope>NUCLEOTIDE SEQUENCE [LARGE SCALE GENOMIC DNA]</scope>
    <source>
        <strain evidence="1 2">BY0502</strain>
    </source>
</reference>
<dbReference type="EMBL" id="LVXZ01000012">
    <property type="protein sequence ID" value="OAP93376.1"/>
    <property type="molecule type" value="Genomic_DNA"/>
</dbReference>
<organism evidence="1 2">
    <name type="scientific">Acidithiobacillus ferrooxidans</name>
    <name type="common">Thiobacillus ferrooxidans</name>
    <dbReference type="NCBI Taxonomy" id="920"/>
    <lineage>
        <taxon>Bacteria</taxon>
        <taxon>Pseudomonadati</taxon>
        <taxon>Pseudomonadota</taxon>
        <taxon>Acidithiobacillia</taxon>
        <taxon>Acidithiobacillales</taxon>
        <taxon>Acidithiobacillaceae</taxon>
        <taxon>Acidithiobacillus</taxon>
    </lineage>
</organism>
<gene>
    <name evidence="1" type="ORF">A4H96_01130</name>
</gene>
<proteinExistence type="predicted"/>
<dbReference type="RefSeq" id="WP_064217877.1">
    <property type="nucleotide sequence ID" value="NZ_LVXZ01000012.1"/>
</dbReference>
<dbReference type="OrthoDB" id="5796643at2"/>
<evidence type="ECO:0000313" key="2">
    <source>
        <dbReference type="Proteomes" id="UP000078302"/>
    </source>
</evidence>
<keyword evidence="2" id="KW-1185">Reference proteome</keyword>